<dbReference type="PIRSF" id="PIRSF006232">
    <property type="entry name" value="Pirin"/>
    <property type="match status" value="1"/>
</dbReference>
<keyword evidence="2" id="KW-0479">Metal-binding</keyword>
<dbReference type="GO" id="GO:0046872">
    <property type="term" value="F:metal ion binding"/>
    <property type="evidence" value="ECO:0007669"/>
    <property type="project" value="UniProtKB-KW"/>
</dbReference>
<feature type="binding site" evidence="2">
    <location>
        <position position="76"/>
    </location>
    <ligand>
        <name>Fe cation</name>
        <dbReference type="ChEBI" id="CHEBI:24875"/>
    </ligand>
</feature>
<evidence type="ECO:0000313" key="6">
    <source>
        <dbReference type="EMBL" id="QTD48482.1"/>
    </source>
</evidence>
<feature type="binding site" evidence="2">
    <location>
        <position position="120"/>
    </location>
    <ligand>
        <name>Fe cation</name>
        <dbReference type="ChEBI" id="CHEBI:24875"/>
    </ligand>
</feature>
<name>A0A8A4TH30_SULCO</name>
<comment type="cofactor">
    <cofactor evidence="2">
        <name>Fe cation</name>
        <dbReference type="ChEBI" id="CHEBI:24875"/>
    </cofactor>
    <text evidence="2">Binds 1 Fe cation per subunit.</text>
</comment>
<organism evidence="6 7">
    <name type="scientific">Sulfidibacter corallicola</name>
    <dbReference type="NCBI Taxonomy" id="2818388"/>
    <lineage>
        <taxon>Bacteria</taxon>
        <taxon>Pseudomonadati</taxon>
        <taxon>Acidobacteriota</taxon>
        <taxon>Holophagae</taxon>
        <taxon>Acanthopleuribacterales</taxon>
        <taxon>Acanthopleuribacteraceae</taxon>
        <taxon>Sulfidibacter</taxon>
    </lineage>
</organism>
<dbReference type="PANTHER" id="PTHR13903:SF8">
    <property type="entry name" value="PIRIN"/>
    <property type="match status" value="1"/>
</dbReference>
<sequence length="312" mass="34552">MTELLEHPAKALECGCNLAEAPDIRVFPGKTTELGGGLRINRALPVRGKRMVGAWCFLDHFGPLDFDRRAMNVAPHPHIGLQTVTWLLEGEVEHKDSLNCHQIIRPGQLNLMTAGVGITHSEETPADHGTRLHGLQFWIALPDRDRFRDPSFDHFPEVPQTEHEGMDIQIFAGAALGHLSPAPTYSPLMGIDVRIERSGAHCLPLNPAFEHALLVVEGSISAQGQPCVIGNLYDLGLGREEVRFETGAPARFVIVGGEPFPEKILMWWNFVARTHEELQAARQDWEAGEHFGPVSLYRGDRLAAPPLTMRLS</sequence>
<dbReference type="Pfam" id="PF05726">
    <property type="entry name" value="Pirin_C"/>
    <property type="match status" value="1"/>
</dbReference>
<gene>
    <name evidence="6" type="ORF">J3U87_23125</name>
</gene>
<evidence type="ECO:0000256" key="2">
    <source>
        <dbReference type="PIRSR" id="PIRSR006232-1"/>
    </source>
</evidence>
<feature type="domain" description="Pirin C-terminal" evidence="5">
    <location>
        <begin position="191"/>
        <end position="289"/>
    </location>
</feature>
<proteinExistence type="inferred from homology"/>
<dbReference type="Gene3D" id="2.60.120.10">
    <property type="entry name" value="Jelly Rolls"/>
    <property type="match status" value="2"/>
</dbReference>
<dbReference type="InterPro" id="IPR008778">
    <property type="entry name" value="Pirin_C_dom"/>
</dbReference>
<reference evidence="6" key="1">
    <citation type="submission" date="2021-03" db="EMBL/GenBank/DDBJ databases">
        <title>Acanthopleuribacteraceae sp. M133.</title>
        <authorList>
            <person name="Wang G."/>
        </authorList>
    </citation>
    <scope>NUCLEOTIDE SEQUENCE</scope>
    <source>
        <strain evidence="6">M133</strain>
    </source>
</reference>
<dbReference type="InterPro" id="IPR012093">
    <property type="entry name" value="Pirin"/>
</dbReference>
<dbReference type="RefSeq" id="WP_237378137.1">
    <property type="nucleotide sequence ID" value="NZ_CP071793.1"/>
</dbReference>
<dbReference type="SUPFAM" id="SSF51182">
    <property type="entry name" value="RmlC-like cupins"/>
    <property type="match status" value="1"/>
</dbReference>
<dbReference type="KEGG" id="scor:J3U87_23125"/>
<keyword evidence="7" id="KW-1185">Reference proteome</keyword>
<dbReference type="InterPro" id="IPR003829">
    <property type="entry name" value="Pirin_N_dom"/>
</dbReference>
<protein>
    <submittedName>
        <fullName evidence="6">Pirin family protein</fullName>
    </submittedName>
</protein>
<feature type="binding site" evidence="2">
    <location>
        <position position="122"/>
    </location>
    <ligand>
        <name>Fe cation</name>
        <dbReference type="ChEBI" id="CHEBI:24875"/>
    </ligand>
</feature>
<feature type="binding site" evidence="2">
    <location>
        <position position="78"/>
    </location>
    <ligand>
        <name>Fe cation</name>
        <dbReference type="ChEBI" id="CHEBI:24875"/>
    </ligand>
</feature>
<dbReference type="Proteomes" id="UP000663929">
    <property type="component" value="Chromosome"/>
</dbReference>
<dbReference type="EMBL" id="CP071793">
    <property type="protein sequence ID" value="QTD48482.1"/>
    <property type="molecule type" value="Genomic_DNA"/>
</dbReference>
<comment type="similarity">
    <text evidence="1 3">Belongs to the pirin family.</text>
</comment>
<evidence type="ECO:0000313" key="7">
    <source>
        <dbReference type="Proteomes" id="UP000663929"/>
    </source>
</evidence>
<dbReference type="Pfam" id="PF02678">
    <property type="entry name" value="Pirin"/>
    <property type="match status" value="1"/>
</dbReference>
<dbReference type="AlphaFoldDB" id="A0A8A4TH30"/>
<evidence type="ECO:0000259" key="5">
    <source>
        <dbReference type="Pfam" id="PF05726"/>
    </source>
</evidence>
<feature type="domain" description="Pirin N-terminal" evidence="4">
    <location>
        <begin position="40"/>
        <end position="139"/>
    </location>
</feature>
<evidence type="ECO:0000259" key="4">
    <source>
        <dbReference type="Pfam" id="PF02678"/>
    </source>
</evidence>
<dbReference type="CDD" id="cd02909">
    <property type="entry name" value="cupin_pirin_N"/>
    <property type="match status" value="1"/>
</dbReference>
<dbReference type="InterPro" id="IPR014710">
    <property type="entry name" value="RmlC-like_jellyroll"/>
</dbReference>
<evidence type="ECO:0000256" key="1">
    <source>
        <dbReference type="ARBA" id="ARBA00008416"/>
    </source>
</evidence>
<dbReference type="PANTHER" id="PTHR13903">
    <property type="entry name" value="PIRIN-RELATED"/>
    <property type="match status" value="1"/>
</dbReference>
<dbReference type="InterPro" id="IPR011051">
    <property type="entry name" value="RmlC_Cupin_sf"/>
</dbReference>
<dbReference type="CDD" id="cd02247">
    <property type="entry name" value="cupin_pirin_C"/>
    <property type="match status" value="1"/>
</dbReference>
<accession>A0A8A4TH30</accession>
<keyword evidence="2" id="KW-0408">Iron</keyword>
<evidence type="ECO:0000256" key="3">
    <source>
        <dbReference type="RuleBase" id="RU003457"/>
    </source>
</evidence>